<gene>
    <name evidence="3" type="ORF">JGI4_00930</name>
</gene>
<evidence type="ECO:0000313" key="3">
    <source>
        <dbReference type="EMBL" id="CUU04108.1"/>
    </source>
</evidence>
<accession>A0A0S4MYZ6</accession>
<sequence>MPILDGVEMIKIIRKIDPNVKILLTSGLDSPIEVLPPNISFHLKKPFDAVTLLKKVSELLKD</sequence>
<dbReference type="Gene3D" id="3.40.50.2300">
    <property type="match status" value="1"/>
</dbReference>
<feature type="domain" description="Response regulatory" evidence="2">
    <location>
        <begin position="1"/>
        <end position="60"/>
    </location>
</feature>
<protein>
    <submittedName>
        <fullName evidence="3">Response regulator receiver domain-containing protein</fullName>
    </submittedName>
</protein>
<accession>A0A0P1LDK7</accession>
<comment type="caution">
    <text evidence="1">Lacks conserved residue(s) required for the propagation of feature annotation.</text>
</comment>
<dbReference type="EMBL" id="FAOP01000004">
    <property type="protein sequence ID" value="CUU04108.1"/>
    <property type="molecule type" value="Genomic_DNA"/>
</dbReference>
<organism evidence="3 4">
    <name type="scientific">Candidatus Kryptonium thompsonii</name>
    <dbReference type="NCBI Taxonomy" id="1633631"/>
    <lineage>
        <taxon>Bacteria</taxon>
        <taxon>Pseudomonadati</taxon>
        <taxon>Candidatus Kryptoniota</taxon>
        <taxon>Candidatus Kryptonium</taxon>
    </lineage>
</organism>
<accession>A0A0P1MDP8</accession>
<evidence type="ECO:0000256" key="1">
    <source>
        <dbReference type="PROSITE-ProRule" id="PRU00169"/>
    </source>
</evidence>
<dbReference type="STRING" id="1633631.GCA_001442925_00929"/>
<proteinExistence type="predicted"/>
<accession>A0A0P1MVR1</accession>
<dbReference type="AlphaFoldDB" id="A0A0P1MQV7"/>
<reference evidence="3 4" key="1">
    <citation type="submission" date="2015-11" db="EMBL/GenBank/DDBJ databases">
        <authorList>
            <person name="Zhang Y."/>
            <person name="Guo Z."/>
        </authorList>
    </citation>
    <scope>NUCLEOTIDE SEQUENCE [LARGE SCALE GENOMIC DNA]</scope>
    <source>
        <strain evidence="3">JGI-4</strain>
    </source>
</reference>
<dbReference type="OrthoDB" id="9790669at2"/>
<accession>A0A0P1MQV7</accession>
<dbReference type="GO" id="GO:0000160">
    <property type="term" value="P:phosphorelay signal transduction system"/>
    <property type="evidence" value="ECO:0007669"/>
    <property type="project" value="InterPro"/>
</dbReference>
<dbReference type="PROSITE" id="PS50110">
    <property type="entry name" value="RESPONSE_REGULATORY"/>
    <property type="match status" value="1"/>
</dbReference>
<dbReference type="SUPFAM" id="SSF52172">
    <property type="entry name" value="CheY-like"/>
    <property type="match status" value="1"/>
</dbReference>
<dbReference type="InterPro" id="IPR001789">
    <property type="entry name" value="Sig_transdc_resp-reg_receiver"/>
</dbReference>
<evidence type="ECO:0000259" key="2">
    <source>
        <dbReference type="PROSITE" id="PS50110"/>
    </source>
</evidence>
<dbReference type="InterPro" id="IPR011006">
    <property type="entry name" value="CheY-like_superfamily"/>
</dbReference>
<accession>A0A0P1L7R7</accession>
<dbReference type="Proteomes" id="UP000182011">
    <property type="component" value="Unassembled WGS sequence"/>
</dbReference>
<evidence type="ECO:0000313" key="4">
    <source>
        <dbReference type="Proteomes" id="UP000182011"/>
    </source>
</evidence>
<name>A0A0P1MQV7_9BACT</name>